<proteinExistence type="predicted"/>
<feature type="compositionally biased region" description="Pro residues" evidence="1">
    <location>
        <begin position="47"/>
        <end position="59"/>
    </location>
</feature>
<feature type="compositionally biased region" description="Basic and acidic residues" evidence="1">
    <location>
        <begin position="248"/>
        <end position="260"/>
    </location>
</feature>
<sequence length="316" mass="34935">MRDDRDDRRDAGDRPTPDDRDPERIDERVEDLEARVRELRTELGRPPEGPLGLPRPPTPREVLSFTGEYAIPTAIAMLEANVRALKALQQVIRLLDPERSVVGEERDRLQGRAADASRLTLDRLESALEDVETTIRESDLPREDAARDILEDARRINREIRDRVERERQEVDESRRRERDIDRERGRDGQRGRDERPSDDERSDGDADLQGGTTIELTDESEDSEDEGDAADASKDDRAEVDVEAELESIKDEMERRRNADGASPADASAGDATAAGEDGDDERADGSSTDAGDSTADGADASGSDADGSDADDDA</sequence>
<feature type="region of interest" description="Disordered" evidence="1">
    <location>
        <begin position="165"/>
        <end position="316"/>
    </location>
</feature>
<dbReference type="AlphaFoldDB" id="A0A8U0HSS1"/>
<reference evidence="2 3" key="1">
    <citation type="submission" date="2022-04" db="EMBL/GenBank/DDBJ databases">
        <title>Diverse halophilic archaea isolated from saline environments.</title>
        <authorList>
            <person name="Cui H.-L."/>
        </authorList>
    </citation>
    <scope>NUCLEOTIDE SEQUENCE [LARGE SCALE GENOMIC DNA]</scope>
    <source>
        <strain evidence="2 3">XZYJT49</strain>
    </source>
</reference>
<organism evidence="2 3">
    <name type="scientific">Halorussus limi</name>
    <dbReference type="NCBI Taxonomy" id="2938695"/>
    <lineage>
        <taxon>Archaea</taxon>
        <taxon>Methanobacteriati</taxon>
        <taxon>Methanobacteriota</taxon>
        <taxon>Stenosarchaea group</taxon>
        <taxon>Halobacteria</taxon>
        <taxon>Halobacteriales</taxon>
        <taxon>Haladaptataceae</taxon>
        <taxon>Halorussus</taxon>
    </lineage>
</organism>
<evidence type="ECO:0000313" key="3">
    <source>
        <dbReference type="Proteomes" id="UP000830729"/>
    </source>
</evidence>
<evidence type="ECO:0000256" key="1">
    <source>
        <dbReference type="SAM" id="MobiDB-lite"/>
    </source>
</evidence>
<dbReference type="EMBL" id="CP096659">
    <property type="protein sequence ID" value="UPV73736.1"/>
    <property type="molecule type" value="Genomic_DNA"/>
</dbReference>
<feature type="compositionally biased region" description="Basic and acidic residues" evidence="1">
    <location>
        <begin position="232"/>
        <end position="241"/>
    </location>
</feature>
<dbReference type="Proteomes" id="UP000830729">
    <property type="component" value="Chromosome"/>
</dbReference>
<feature type="compositionally biased region" description="Basic and acidic residues" evidence="1">
    <location>
        <begin position="1"/>
        <end position="45"/>
    </location>
</feature>
<feature type="compositionally biased region" description="Low complexity" evidence="1">
    <location>
        <begin position="261"/>
        <end position="277"/>
    </location>
</feature>
<accession>A0A8U0HSS1</accession>
<feature type="compositionally biased region" description="Basic and acidic residues" evidence="1">
    <location>
        <begin position="165"/>
        <end position="200"/>
    </location>
</feature>
<dbReference type="InterPro" id="IPR055969">
    <property type="entry name" value="DUF7547"/>
</dbReference>
<name>A0A8U0HSS1_9EURY</name>
<evidence type="ECO:0000313" key="2">
    <source>
        <dbReference type="EMBL" id="UPV73736.1"/>
    </source>
</evidence>
<dbReference type="GeneID" id="72186425"/>
<dbReference type="Pfam" id="PF24414">
    <property type="entry name" value="DUF7547"/>
    <property type="match status" value="1"/>
</dbReference>
<keyword evidence="3" id="KW-1185">Reference proteome</keyword>
<protein>
    <submittedName>
        <fullName evidence="2">Uncharacterized protein</fullName>
    </submittedName>
</protein>
<gene>
    <name evidence="2" type="ORF">M0R89_14460</name>
</gene>
<dbReference type="KEGG" id="halx:M0R89_14460"/>
<feature type="region of interest" description="Disordered" evidence="1">
    <location>
        <begin position="1"/>
        <end position="59"/>
    </location>
</feature>
<feature type="compositionally biased region" description="Acidic residues" evidence="1">
    <location>
        <begin position="217"/>
        <end position="230"/>
    </location>
</feature>
<feature type="compositionally biased region" description="Low complexity" evidence="1">
    <location>
        <begin position="287"/>
        <end position="307"/>
    </location>
</feature>
<dbReference type="RefSeq" id="WP_248649788.1">
    <property type="nucleotide sequence ID" value="NZ_CP096659.1"/>
</dbReference>